<name>A0A0K1PJL1_9BACT</name>
<dbReference type="FunFam" id="1.10.10.10:FF:000001">
    <property type="entry name" value="LysR family transcriptional regulator"/>
    <property type="match status" value="1"/>
</dbReference>
<comment type="similarity">
    <text evidence="1">Belongs to the LysR transcriptional regulatory family.</text>
</comment>
<dbReference type="PRINTS" id="PR00039">
    <property type="entry name" value="HTHLYSR"/>
</dbReference>
<evidence type="ECO:0000256" key="4">
    <source>
        <dbReference type="ARBA" id="ARBA00023163"/>
    </source>
</evidence>
<evidence type="ECO:0000256" key="3">
    <source>
        <dbReference type="ARBA" id="ARBA00023125"/>
    </source>
</evidence>
<reference evidence="6 7" key="1">
    <citation type="submission" date="2015-08" db="EMBL/GenBank/DDBJ databases">
        <authorList>
            <person name="Babu N.S."/>
            <person name="Beckwith C.J."/>
            <person name="Beseler K.G."/>
            <person name="Brison A."/>
            <person name="Carone J.V."/>
            <person name="Caskin T.P."/>
            <person name="Diamond M."/>
            <person name="Durham M.E."/>
            <person name="Foxe J.M."/>
            <person name="Go M."/>
            <person name="Henderson B.A."/>
            <person name="Jones I.B."/>
            <person name="McGettigan J.A."/>
            <person name="Micheletti S.J."/>
            <person name="Nasrallah M.E."/>
            <person name="Ortiz D."/>
            <person name="Piller C.R."/>
            <person name="Privatt S.R."/>
            <person name="Schneider S.L."/>
            <person name="Sharp S."/>
            <person name="Smith T.C."/>
            <person name="Stanton J.D."/>
            <person name="Ullery H.E."/>
            <person name="Wilson R.J."/>
            <person name="Serrano M.G."/>
            <person name="Buck G."/>
            <person name="Lee V."/>
            <person name="Wang Y."/>
            <person name="Carvalho R."/>
            <person name="Voegtly L."/>
            <person name="Shi R."/>
            <person name="Duckworth R."/>
            <person name="Johnson A."/>
            <person name="Loviza R."/>
            <person name="Walstead R."/>
            <person name="Shah Z."/>
            <person name="Kiflezghi M."/>
            <person name="Wade K."/>
            <person name="Ball S.L."/>
            <person name="Bradley K.W."/>
            <person name="Asai D.J."/>
            <person name="Bowman C.A."/>
            <person name="Russell D.A."/>
            <person name="Pope W.H."/>
            <person name="Jacobs-Sera D."/>
            <person name="Hendrix R.W."/>
            <person name="Hatfull G.F."/>
        </authorList>
    </citation>
    <scope>NUCLEOTIDE SEQUENCE [LARGE SCALE GENOMIC DNA]</scope>
    <source>
        <strain evidence="6 7">DSM 27648</strain>
    </source>
</reference>
<dbReference type="GO" id="GO:0043565">
    <property type="term" value="F:sequence-specific DNA binding"/>
    <property type="evidence" value="ECO:0007669"/>
    <property type="project" value="TreeGrafter"/>
</dbReference>
<dbReference type="STRING" id="1391654.AKJ09_00387"/>
<dbReference type="KEGG" id="llu:AKJ09_00387"/>
<evidence type="ECO:0000313" key="6">
    <source>
        <dbReference type="EMBL" id="AKU93723.1"/>
    </source>
</evidence>
<dbReference type="SUPFAM" id="SSF46785">
    <property type="entry name" value="Winged helix' DNA-binding domain"/>
    <property type="match status" value="1"/>
</dbReference>
<dbReference type="AlphaFoldDB" id="A0A0K1PJL1"/>
<keyword evidence="3" id="KW-0238">DNA-binding</keyword>
<dbReference type="GO" id="GO:0003700">
    <property type="term" value="F:DNA-binding transcription factor activity"/>
    <property type="evidence" value="ECO:0007669"/>
    <property type="project" value="InterPro"/>
</dbReference>
<dbReference type="PANTHER" id="PTHR30537:SF71">
    <property type="entry name" value="TRANSCRIPTIONAL REGULATORY PROTEIN"/>
    <property type="match status" value="1"/>
</dbReference>
<evidence type="ECO:0000256" key="2">
    <source>
        <dbReference type="ARBA" id="ARBA00023015"/>
    </source>
</evidence>
<dbReference type="InterPro" id="IPR036390">
    <property type="entry name" value="WH_DNA-bd_sf"/>
</dbReference>
<dbReference type="PROSITE" id="PS50931">
    <property type="entry name" value="HTH_LYSR"/>
    <property type="match status" value="1"/>
</dbReference>
<evidence type="ECO:0000256" key="1">
    <source>
        <dbReference type="ARBA" id="ARBA00009437"/>
    </source>
</evidence>
<dbReference type="InterPro" id="IPR058163">
    <property type="entry name" value="LysR-type_TF_proteobact-type"/>
</dbReference>
<dbReference type="GO" id="GO:0006351">
    <property type="term" value="P:DNA-templated transcription"/>
    <property type="evidence" value="ECO:0007669"/>
    <property type="project" value="TreeGrafter"/>
</dbReference>
<dbReference type="InterPro" id="IPR005119">
    <property type="entry name" value="LysR_subst-bd"/>
</dbReference>
<dbReference type="SUPFAM" id="SSF53850">
    <property type="entry name" value="Periplasmic binding protein-like II"/>
    <property type="match status" value="1"/>
</dbReference>
<gene>
    <name evidence="6" type="ORF">AKJ09_00387</name>
</gene>
<keyword evidence="7" id="KW-1185">Reference proteome</keyword>
<dbReference type="Proteomes" id="UP000064967">
    <property type="component" value="Chromosome"/>
</dbReference>
<evidence type="ECO:0000259" key="5">
    <source>
        <dbReference type="PROSITE" id="PS50931"/>
    </source>
</evidence>
<keyword evidence="4" id="KW-0804">Transcription</keyword>
<dbReference type="Gene3D" id="3.40.190.290">
    <property type="match status" value="1"/>
</dbReference>
<dbReference type="Pfam" id="PF03466">
    <property type="entry name" value="LysR_substrate"/>
    <property type="match status" value="1"/>
</dbReference>
<proteinExistence type="inferred from homology"/>
<dbReference type="Pfam" id="PF00126">
    <property type="entry name" value="HTH_1"/>
    <property type="match status" value="1"/>
</dbReference>
<evidence type="ECO:0000313" key="7">
    <source>
        <dbReference type="Proteomes" id="UP000064967"/>
    </source>
</evidence>
<dbReference type="EMBL" id="CP012333">
    <property type="protein sequence ID" value="AKU93723.1"/>
    <property type="molecule type" value="Genomic_DNA"/>
</dbReference>
<organism evidence="6 7">
    <name type="scientific">Labilithrix luteola</name>
    <dbReference type="NCBI Taxonomy" id="1391654"/>
    <lineage>
        <taxon>Bacteria</taxon>
        <taxon>Pseudomonadati</taxon>
        <taxon>Myxococcota</taxon>
        <taxon>Polyangia</taxon>
        <taxon>Polyangiales</taxon>
        <taxon>Labilitrichaceae</taxon>
        <taxon>Labilithrix</taxon>
    </lineage>
</organism>
<sequence>MESFSQLEAFTQVVAHRSFSRAAERLGVTPSSVSRAVVALEKRLGVRLLNRTTRSLSVTDEGAAFHARALTILADLQDAERSVSRARAVPRGRLRVDAPLALGEQLLAPALPEFLRRHPDVSVDLSLRDTYIDPISEGIDVTLRMGKLPASEFTARKLGRVRVVVVGSPAYLARYGRPSVPDELSGHRCLMYLLRGHPMPWRFRTRDGSTVTAPVASQLVAGSGEVLRRAAVAGAGLTRLFEYSLAADIATGALEVVLADHELPAVPVYALHAQARQPALKIRAFVDFAADLFRRSPYA</sequence>
<keyword evidence="2" id="KW-0805">Transcription regulation</keyword>
<feature type="domain" description="HTH lysR-type" evidence="5">
    <location>
        <begin position="1"/>
        <end position="59"/>
    </location>
</feature>
<dbReference type="PANTHER" id="PTHR30537">
    <property type="entry name" value="HTH-TYPE TRANSCRIPTIONAL REGULATOR"/>
    <property type="match status" value="1"/>
</dbReference>
<dbReference type="InterPro" id="IPR000847">
    <property type="entry name" value="LysR_HTH_N"/>
</dbReference>
<dbReference type="Gene3D" id="1.10.10.10">
    <property type="entry name" value="Winged helix-like DNA-binding domain superfamily/Winged helix DNA-binding domain"/>
    <property type="match status" value="1"/>
</dbReference>
<accession>A0A0K1PJL1</accession>
<dbReference type="InterPro" id="IPR036388">
    <property type="entry name" value="WH-like_DNA-bd_sf"/>
</dbReference>
<dbReference type="RefSeq" id="WP_169927170.1">
    <property type="nucleotide sequence ID" value="NZ_CP012333.1"/>
</dbReference>
<dbReference type="CDD" id="cd08422">
    <property type="entry name" value="PBP2_CrgA_like"/>
    <property type="match status" value="1"/>
</dbReference>
<protein>
    <submittedName>
        <fullName evidence="6">Transcriptional regulator, LysR family</fullName>
    </submittedName>
</protein>